<gene>
    <name evidence="2" type="ORF">DFH08DRAFT_217483</name>
</gene>
<evidence type="ECO:0000256" key="1">
    <source>
        <dbReference type="SAM" id="Phobius"/>
    </source>
</evidence>
<dbReference type="Proteomes" id="UP001218218">
    <property type="component" value="Unassembled WGS sequence"/>
</dbReference>
<comment type="caution">
    <text evidence="2">The sequence shown here is derived from an EMBL/GenBank/DDBJ whole genome shotgun (WGS) entry which is preliminary data.</text>
</comment>
<sequence length="138" mass="15349">MLTEKHSGSHFLTRFHFGWGWLFSVLAICNTYYSTSMGLVRRCARENIQRDIVKTKQFEPRLGLNNIHACPQSEGGLRRGVPPRGGREEHAIERGGMEGDDVEARGVMRVEAPPLLLFGPSCRHGPVSVSTISCEAQV</sequence>
<reference evidence="2" key="1">
    <citation type="submission" date="2023-03" db="EMBL/GenBank/DDBJ databases">
        <title>Massive genome expansion in bonnet fungi (Mycena s.s.) driven by repeated elements and novel gene families across ecological guilds.</title>
        <authorList>
            <consortium name="Lawrence Berkeley National Laboratory"/>
            <person name="Harder C.B."/>
            <person name="Miyauchi S."/>
            <person name="Viragh M."/>
            <person name="Kuo A."/>
            <person name="Thoen E."/>
            <person name="Andreopoulos B."/>
            <person name="Lu D."/>
            <person name="Skrede I."/>
            <person name="Drula E."/>
            <person name="Henrissat B."/>
            <person name="Morin E."/>
            <person name="Kohler A."/>
            <person name="Barry K."/>
            <person name="LaButti K."/>
            <person name="Morin E."/>
            <person name="Salamov A."/>
            <person name="Lipzen A."/>
            <person name="Mereny Z."/>
            <person name="Hegedus B."/>
            <person name="Baldrian P."/>
            <person name="Stursova M."/>
            <person name="Weitz H."/>
            <person name="Taylor A."/>
            <person name="Grigoriev I.V."/>
            <person name="Nagy L.G."/>
            <person name="Martin F."/>
            <person name="Kauserud H."/>
        </authorList>
    </citation>
    <scope>NUCLEOTIDE SEQUENCE</scope>
    <source>
        <strain evidence="2">CBHHK002</strain>
    </source>
</reference>
<feature type="transmembrane region" description="Helical" evidence="1">
    <location>
        <begin position="20"/>
        <end position="40"/>
    </location>
</feature>
<protein>
    <submittedName>
        <fullName evidence="2">Uncharacterized protein</fullName>
    </submittedName>
</protein>
<dbReference type="EMBL" id="JARIHO010000023">
    <property type="protein sequence ID" value="KAJ7343111.1"/>
    <property type="molecule type" value="Genomic_DNA"/>
</dbReference>
<evidence type="ECO:0000313" key="2">
    <source>
        <dbReference type="EMBL" id="KAJ7343111.1"/>
    </source>
</evidence>
<keyword evidence="1" id="KW-1133">Transmembrane helix</keyword>
<keyword evidence="1" id="KW-0472">Membrane</keyword>
<organism evidence="2 3">
    <name type="scientific">Mycena albidolilacea</name>
    <dbReference type="NCBI Taxonomy" id="1033008"/>
    <lineage>
        <taxon>Eukaryota</taxon>
        <taxon>Fungi</taxon>
        <taxon>Dikarya</taxon>
        <taxon>Basidiomycota</taxon>
        <taxon>Agaricomycotina</taxon>
        <taxon>Agaricomycetes</taxon>
        <taxon>Agaricomycetidae</taxon>
        <taxon>Agaricales</taxon>
        <taxon>Marasmiineae</taxon>
        <taxon>Mycenaceae</taxon>
        <taxon>Mycena</taxon>
    </lineage>
</organism>
<keyword evidence="1" id="KW-0812">Transmembrane</keyword>
<accession>A0AAD6ZWL9</accession>
<keyword evidence="3" id="KW-1185">Reference proteome</keyword>
<name>A0AAD6ZWL9_9AGAR</name>
<dbReference type="AlphaFoldDB" id="A0AAD6ZWL9"/>
<evidence type="ECO:0000313" key="3">
    <source>
        <dbReference type="Proteomes" id="UP001218218"/>
    </source>
</evidence>
<proteinExistence type="predicted"/>